<keyword evidence="2" id="KW-1185">Reference proteome</keyword>
<dbReference type="EMBL" id="CAJPIN010087146">
    <property type="protein sequence ID" value="CAG2068342.1"/>
    <property type="molecule type" value="Genomic_DNA"/>
</dbReference>
<feature type="non-terminal residue" evidence="1">
    <location>
        <position position="123"/>
    </location>
</feature>
<evidence type="ECO:0000313" key="2">
    <source>
        <dbReference type="Proteomes" id="UP001153148"/>
    </source>
</evidence>
<reference evidence="1" key="1">
    <citation type="submission" date="2021-03" db="EMBL/GenBank/DDBJ databases">
        <authorList>
            <person name="Tran Van P."/>
        </authorList>
    </citation>
    <scope>NUCLEOTIDE SEQUENCE</scope>
</reference>
<organism evidence="1 2">
    <name type="scientific">Timema podura</name>
    <name type="common">Walking stick</name>
    <dbReference type="NCBI Taxonomy" id="61482"/>
    <lineage>
        <taxon>Eukaryota</taxon>
        <taxon>Metazoa</taxon>
        <taxon>Ecdysozoa</taxon>
        <taxon>Arthropoda</taxon>
        <taxon>Hexapoda</taxon>
        <taxon>Insecta</taxon>
        <taxon>Pterygota</taxon>
        <taxon>Neoptera</taxon>
        <taxon>Polyneoptera</taxon>
        <taxon>Phasmatodea</taxon>
        <taxon>Timematodea</taxon>
        <taxon>Timematoidea</taxon>
        <taxon>Timematidae</taxon>
        <taxon>Timema</taxon>
    </lineage>
</organism>
<dbReference type="Proteomes" id="UP001153148">
    <property type="component" value="Unassembled WGS sequence"/>
</dbReference>
<protein>
    <submittedName>
        <fullName evidence="1">Uncharacterized protein</fullName>
    </submittedName>
</protein>
<evidence type="ECO:0000313" key="1">
    <source>
        <dbReference type="EMBL" id="CAG2068342.1"/>
    </source>
</evidence>
<gene>
    <name evidence="1" type="ORF">TPAB3V08_LOCUS15285</name>
</gene>
<accession>A0ABN7PQ80</accession>
<comment type="caution">
    <text evidence="1">The sequence shown here is derived from an EMBL/GenBank/DDBJ whole genome shotgun (WGS) entry which is preliminary data.</text>
</comment>
<sequence length="123" mass="13657">FFSSQGNTNTLEAKLANLQYEFILLQLVELTSVFDLGDEMGRSCLRNLILGEDGILISDKVNGKLIGSLVEILVTVIPNVSTRLQDLAEVISEIHQPLVDVEVSNQKVLSEAQMERNLEVTRD</sequence>
<name>A0ABN7PQ80_TIMPD</name>
<feature type="non-terminal residue" evidence="1">
    <location>
        <position position="1"/>
    </location>
</feature>
<proteinExistence type="predicted"/>